<dbReference type="OrthoDB" id="2123952at2759"/>
<keyword evidence="3" id="KW-0805">Transcription regulation</keyword>
<evidence type="ECO:0000256" key="6">
    <source>
        <dbReference type="SAM" id="MobiDB-lite"/>
    </source>
</evidence>
<feature type="region of interest" description="Disordered" evidence="6">
    <location>
        <begin position="36"/>
        <end position="76"/>
    </location>
</feature>
<keyword evidence="5" id="KW-0539">Nucleus</keyword>
<dbReference type="PANTHER" id="PTHR47338:SF29">
    <property type="entry name" value="ZN(2)-C6 FUNGAL-TYPE DOMAIN-CONTAINING PROTEIN"/>
    <property type="match status" value="1"/>
</dbReference>
<keyword evidence="4" id="KW-0804">Transcription</keyword>
<dbReference type="GO" id="GO:0003677">
    <property type="term" value="F:DNA binding"/>
    <property type="evidence" value="ECO:0007669"/>
    <property type="project" value="InterPro"/>
</dbReference>
<dbReference type="CDD" id="cd12148">
    <property type="entry name" value="fungal_TF_MHR"/>
    <property type="match status" value="1"/>
</dbReference>
<name>A0A9P6JVQ2_9AGAR</name>
<dbReference type="InterPro" id="IPR007219">
    <property type="entry name" value="XnlR_reg_dom"/>
</dbReference>
<evidence type="ECO:0000313" key="8">
    <source>
        <dbReference type="EMBL" id="KAF9533660.1"/>
    </source>
</evidence>
<comment type="subcellular location">
    <subcellularLocation>
        <location evidence="1">Nucleus</location>
    </subcellularLocation>
</comment>
<dbReference type="GO" id="GO:0008270">
    <property type="term" value="F:zinc ion binding"/>
    <property type="evidence" value="ECO:0007669"/>
    <property type="project" value="InterPro"/>
</dbReference>
<evidence type="ECO:0000313" key="9">
    <source>
        <dbReference type="Proteomes" id="UP000807306"/>
    </source>
</evidence>
<dbReference type="GO" id="GO:0005634">
    <property type="term" value="C:nucleus"/>
    <property type="evidence" value="ECO:0007669"/>
    <property type="project" value="UniProtKB-SubCell"/>
</dbReference>
<gene>
    <name evidence="8" type="ORF">CPB83DRAFT_845658</name>
</gene>
<sequence length="639" mass="70937">MRRAHDCQYDDSARKSRTQTLREKLMALEAKLRELEYQPGSSKHPTAIHLHDHSSSSSSQSPTPPPLHPFDTLGAPQQQQFNLDPSLFGHWLDNSSTWDINEAESSMFSTMSLPASYAFAPDFVSASALTPLTSSPSQLDPPAFTPRQSEKFYDQSSGTFNYMGAAFVESTPDRTWVEEQHATLPHQTRIALIHSFIHHKDQCCFYTDVSRLQPHLSTAGIPSASPSLAAAVVLLGCFFSPKGSWTSAIEQQLLQDALHEASTSLHDQDQLTDVVQALTLLAQYFFFNDRNMEGHRHLMAVKRIATELGLQKVTHPDLALFPFNVENPFAAGSRPPAVMMEGAMGVSGQGNLQGVQSDWWEQSLVFWQIFLVDCLWAAGNEFVSPDFDGACRNVTTPLPVLDHDLQATVKNSPLPSLFAVNSDGFQASSLSTTAFKVMASCIFDRSLRLYGMPSQDPASWSYHNSLELALQRLVKTIPEFNGKNGLGRESPGFDAELYAVHVIILTSTIQLHVDNVMNLKISLAAKNLVELINQLGDDDYVYLDPALTVCWASVVKSFRRMINHLDSRMTATSAPSNAMYSAVFLRRCIDVVLGAMQKMRMCKPLAKRLLKELKDVSPTPSMFPYLDVGPHGYTFPLLF</sequence>
<evidence type="ECO:0000259" key="7">
    <source>
        <dbReference type="Pfam" id="PF04082"/>
    </source>
</evidence>
<dbReference type="Proteomes" id="UP000807306">
    <property type="component" value="Unassembled WGS sequence"/>
</dbReference>
<dbReference type="InterPro" id="IPR050815">
    <property type="entry name" value="TF_fung"/>
</dbReference>
<comment type="caution">
    <text evidence="8">The sequence shown here is derived from an EMBL/GenBank/DDBJ whole genome shotgun (WGS) entry which is preliminary data.</text>
</comment>
<keyword evidence="9" id="KW-1185">Reference proteome</keyword>
<feature type="domain" description="Xylanolytic transcriptional activator regulatory" evidence="7">
    <location>
        <begin position="222"/>
        <end position="405"/>
    </location>
</feature>
<dbReference type="GO" id="GO:0006351">
    <property type="term" value="P:DNA-templated transcription"/>
    <property type="evidence" value="ECO:0007669"/>
    <property type="project" value="InterPro"/>
</dbReference>
<evidence type="ECO:0000256" key="5">
    <source>
        <dbReference type="ARBA" id="ARBA00023242"/>
    </source>
</evidence>
<reference evidence="8" key="1">
    <citation type="submission" date="2020-11" db="EMBL/GenBank/DDBJ databases">
        <authorList>
            <consortium name="DOE Joint Genome Institute"/>
            <person name="Ahrendt S."/>
            <person name="Riley R."/>
            <person name="Andreopoulos W."/>
            <person name="Labutti K."/>
            <person name="Pangilinan J."/>
            <person name="Ruiz-Duenas F.J."/>
            <person name="Barrasa J.M."/>
            <person name="Sanchez-Garcia M."/>
            <person name="Camarero S."/>
            <person name="Miyauchi S."/>
            <person name="Serrano A."/>
            <person name="Linde D."/>
            <person name="Babiker R."/>
            <person name="Drula E."/>
            <person name="Ayuso-Fernandez I."/>
            <person name="Pacheco R."/>
            <person name="Padilla G."/>
            <person name="Ferreira P."/>
            <person name="Barriuso J."/>
            <person name="Kellner H."/>
            <person name="Castanera R."/>
            <person name="Alfaro M."/>
            <person name="Ramirez L."/>
            <person name="Pisabarro A.G."/>
            <person name="Kuo A."/>
            <person name="Tritt A."/>
            <person name="Lipzen A."/>
            <person name="He G."/>
            <person name="Yan M."/>
            <person name="Ng V."/>
            <person name="Cullen D."/>
            <person name="Martin F."/>
            <person name="Rosso M.-N."/>
            <person name="Henrissat B."/>
            <person name="Hibbett D."/>
            <person name="Martinez A.T."/>
            <person name="Grigoriev I.V."/>
        </authorList>
    </citation>
    <scope>NUCLEOTIDE SEQUENCE</scope>
    <source>
        <strain evidence="8">CBS 506.95</strain>
    </source>
</reference>
<dbReference type="Pfam" id="PF04082">
    <property type="entry name" value="Fungal_trans"/>
    <property type="match status" value="1"/>
</dbReference>
<protein>
    <recommendedName>
        <fullName evidence="7">Xylanolytic transcriptional activator regulatory domain-containing protein</fullName>
    </recommendedName>
</protein>
<proteinExistence type="predicted"/>
<dbReference type="EMBL" id="MU157828">
    <property type="protein sequence ID" value="KAF9533660.1"/>
    <property type="molecule type" value="Genomic_DNA"/>
</dbReference>
<dbReference type="PANTHER" id="PTHR47338">
    <property type="entry name" value="ZN(II)2CYS6 TRANSCRIPTION FACTOR (EUROFUNG)-RELATED"/>
    <property type="match status" value="1"/>
</dbReference>
<evidence type="ECO:0000256" key="2">
    <source>
        <dbReference type="ARBA" id="ARBA00022723"/>
    </source>
</evidence>
<evidence type="ECO:0000256" key="1">
    <source>
        <dbReference type="ARBA" id="ARBA00004123"/>
    </source>
</evidence>
<evidence type="ECO:0000256" key="4">
    <source>
        <dbReference type="ARBA" id="ARBA00023163"/>
    </source>
</evidence>
<dbReference type="AlphaFoldDB" id="A0A9P6JVQ2"/>
<accession>A0A9P6JVQ2</accession>
<dbReference type="GO" id="GO:0000981">
    <property type="term" value="F:DNA-binding transcription factor activity, RNA polymerase II-specific"/>
    <property type="evidence" value="ECO:0007669"/>
    <property type="project" value="InterPro"/>
</dbReference>
<keyword evidence="2" id="KW-0479">Metal-binding</keyword>
<organism evidence="8 9">
    <name type="scientific">Crepidotus variabilis</name>
    <dbReference type="NCBI Taxonomy" id="179855"/>
    <lineage>
        <taxon>Eukaryota</taxon>
        <taxon>Fungi</taxon>
        <taxon>Dikarya</taxon>
        <taxon>Basidiomycota</taxon>
        <taxon>Agaricomycotina</taxon>
        <taxon>Agaricomycetes</taxon>
        <taxon>Agaricomycetidae</taxon>
        <taxon>Agaricales</taxon>
        <taxon>Agaricineae</taxon>
        <taxon>Crepidotaceae</taxon>
        <taxon>Crepidotus</taxon>
    </lineage>
</organism>
<evidence type="ECO:0000256" key="3">
    <source>
        <dbReference type="ARBA" id="ARBA00023015"/>
    </source>
</evidence>